<dbReference type="AlphaFoldDB" id="A0A6N8TAD0"/>
<dbReference type="GO" id="GO:0007059">
    <property type="term" value="P:chromosome segregation"/>
    <property type="evidence" value="ECO:0007669"/>
    <property type="project" value="TreeGrafter"/>
</dbReference>
<proteinExistence type="predicted"/>
<dbReference type="PANTHER" id="PTHR33375:SF1">
    <property type="entry name" value="CHROMOSOME-PARTITIONING PROTEIN PARB-RELATED"/>
    <property type="match status" value="1"/>
</dbReference>
<dbReference type="InterPro" id="IPR003115">
    <property type="entry name" value="ParB_N"/>
</dbReference>
<evidence type="ECO:0000313" key="2">
    <source>
        <dbReference type="EMBL" id="MXN99404.1"/>
    </source>
</evidence>
<dbReference type="InterPro" id="IPR036086">
    <property type="entry name" value="ParB/Sulfiredoxin_sf"/>
</dbReference>
<sequence length="298" mass="32652">MNALSKISHGVNIVAAPTTGSLQAIEIAAIDVSPNHRKPDPDWVTTLREDMARLGQHTPIQVVDFGGRFQLIKGLRRMLAVEQLGLVHIDAFVQSASEFSSSAALRMEQISAQIMRRELSVLDRSTNVADWRAIYETTTGVIRPGRKAIRGKLAPNSDDVLDAHAELFAGTFSEAAQRALGLNKDAVKRHLRIAKIDADVINRIALHAIADNQSELLALAAETADRQAAIADLLLSQPPGASSVAGALYLIDGTVPKVPLAPWETFSERFTNLKEPDQERFFEVHVAAIERWFARRSN</sequence>
<evidence type="ECO:0000313" key="3">
    <source>
        <dbReference type="Proteomes" id="UP000440304"/>
    </source>
</evidence>
<dbReference type="OrthoDB" id="8449249at2"/>
<protein>
    <recommendedName>
        <fullName evidence="1">ParB-like N-terminal domain-containing protein</fullName>
    </recommendedName>
</protein>
<name>A0A6N8TAD0_SHIZO</name>
<gene>
    <name evidence="2" type="ORF">GR156_03775</name>
</gene>
<dbReference type="SUPFAM" id="SSF110849">
    <property type="entry name" value="ParB/Sulfiredoxin"/>
    <property type="match status" value="1"/>
</dbReference>
<reference evidence="2 3" key="1">
    <citation type="submission" date="2019-12" db="EMBL/GenBank/DDBJ databases">
        <title>Shinella granuli gen. nov., sp. nov., and proposal of the reclassification of Zoogloea ramigera ATCC 19623 as Shinella zoogloeoides sp. nov.</title>
        <authorList>
            <person name="Gao J."/>
        </authorList>
    </citation>
    <scope>NUCLEOTIDE SEQUENCE [LARGE SCALE GENOMIC DNA]</scope>
    <source>
        <strain evidence="2 3">DSM 287</strain>
    </source>
</reference>
<comment type="caution">
    <text evidence="2">The sequence shown here is derived from an EMBL/GenBank/DDBJ whole genome shotgun (WGS) entry which is preliminary data.</text>
</comment>
<dbReference type="Pfam" id="PF02195">
    <property type="entry name" value="ParB_N"/>
    <property type="match status" value="1"/>
</dbReference>
<dbReference type="PANTHER" id="PTHR33375">
    <property type="entry name" value="CHROMOSOME-PARTITIONING PROTEIN PARB-RELATED"/>
    <property type="match status" value="1"/>
</dbReference>
<dbReference type="InterPro" id="IPR050336">
    <property type="entry name" value="Chromosome_partition/occlusion"/>
</dbReference>
<dbReference type="EMBL" id="WUML01000002">
    <property type="protein sequence ID" value="MXN99404.1"/>
    <property type="molecule type" value="Genomic_DNA"/>
</dbReference>
<dbReference type="RefSeq" id="WP_160784813.1">
    <property type="nucleotide sequence ID" value="NZ_CP086610.1"/>
</dbReference>
<evidence type="ECO:0000259" key="1">
    <source>
        <dbReference type="SMART" id="SM00470"/>
    </source>
</evidence>
<dbReference type="SMART" id="SM00470">
    <property type="entry name" value="ParB"/>
    <property type="match status" value="1"/>
</dbReference>
<organism evidence="2 3">
    <name type="scientific">Shinella zoogloeoides</name>
    <name type="common">Crabtreella saccharophila</name>
    <dbReference type="NCBI Taxonomy" id="352475"/>
    <lineage>
        <taxon>Bacteria</taxon>
        <taxon>Pseudomonadati</taxon>
        <taxon>Pseudomonadota</taxon>
        <taxon>Alphaproteobacteria</taxon>
        <taxon>Hyphomicrobiales</taxon>
        <taxon>Rhizobiaceae</taxon>
        <taxon>Shinella</taxon>
    </lineage>
</organism>
<accession>A0A6N8TAD0</accession>
<dbReference type="GO" id="GO:0005694">
    <property type="term" value="C:chromosome"/>
    <property type="evidence" value="ECO:0007669"/>
    <property type="project" value="TreeGrafter"/>
</dbReference>
<dbReference type="Gene3D" id="3.90.1530.30">
    <property type="match status" value="1"/>
</dbReference>
<feature type="domain" description="ParB-like N-terminal" evidence="1">
    <location>
        <begin position="23"/>
        <end position="113"/>
    </location>
</feature>
<dbReference type="Proteomes" id="UP000440304">
    <property type="component" value="Unassembled WGS sequence"/>
</dbReference>